<dbReference type="GO" id="GO:0005783">
    <property type="term" value="C:endoplasmic reticulum"/>
    <property type="evidence" value="ECO:0007669"/>
    <property type="project" value="TreeGrafter"/>
</dbReference>
<keyword evidence="1" id="KW-0812">Transmembrane</keyword>
<name>S8FM08_FOMSC</name>
<dbReference type="EMBL" id="KE504136">
    <property type="protein sequence ID" value="EPT02371.1"/>
    <property type="molecule type" value="Genomic_DNA"/>
</dbReference>
<keyword evidence="1" id="KW-0472">Membrane</keyword>
<dbReference type="STRING" id="743788.S8FM08"/>
<dbReference type="FunCoup" id="S8FM08">
    <property type="interactions" value="183"/>
</dbReference>
<dbReference type="GO" id="GO:0016020">
    <property type="term" value="C:membrane"/>
    <property type="evidence" value="ECO:0007669"/>
    <property type="project" value="InterPro"/>
</dbReference>
<reference evidence="2 3" key="1">
    <citation type="journal article" date="2012" name="Science">
        <title>The Paleozoic origin of enzymatic lignin decomposition reconstructed from 31 fungal genomes.</title>
        <authorList>
            <person name="Floudas D."/>
            <person name="Binder M."/>
            <person name="Riley R."/>
            <person name="Barry K."/>
            <person name="Blanchette R.A."/>
            <person name="Henrissat B."/>
            <person name="Martinez A.T."/>
            <person name="Otillar R."/>
            <person name="Spatafora J.W."/>
            <person name="Yadav J.S."/>
            <person name="Aerts A."/>
            <person name="Benoit I."/>
            <person name="Boyd A."/>
            <person name="Carlson A."/>
            <person name="Copeland A."/>
            <person name="Coutinho P.M."/>
            <person name="de Vries R.P."/>
            <person name="Ferreira P."/>
            <person name="Findley K."/>
            <person name="Foster B."/>
            <person name="Gaskell J."/>
            <person name="Glotzer D."/>
            <person name="Gorecki P."/>
            <person name="Heitman J."/>
            <person name="Hesse C."/>
            <person name="Hori C."/>
            <person name="Igarashi K."/>
            <person name="Jurgens J.A."/>
            <person name="Kallen N."/>
            <person name="Kersten P."/>
            <person name="Kohler A."/>
            <person name="Kuees U."/>
            <person name="Kumar T.K.A."/>
            <person name="Kuo A."/>
            <person name="LaButti K."/>
            <person name="Larrondo L.F."/>
            <person name="Lindquist E."/>
            <person name="Ling A."/>
            <person name="Lombard V."/>
            <person name="Lucas S."/>
            <person name="Lundell T."/>
            <person name="Martin R."/>
            <person name="McLaughlin D.J."/>
            <person name="Morgenstern I."/>
            <person name="Morin E."/>
            <person name="Murat C."/>
            <person name="Nagy L.G."/>
            <person name="Nolan M."/>
            <person name="Ohm R.A."/>
            <person name="Patyshakuliyeva A."/>
            <person name="Rokas A."/>
            <person name="Ruiz-Duenas F.J."/>
            <person name="Sabat G."/>
            <person name="Salamov A."/>
            <person name="Samejima M."/>
            <person name="Schmutz J."/>
            <person name="Slot J.C."/>
            <person name="St John F."/>
            <person name="Stenlid J."/>
            <person name="Sun H."/>
            <person name="Sun S."/>
            <person name="Syed K."/>
            <person name="Tsang A."/>
            <person name="Wiebenga A."/>
            <person name="Young D."/>
            <person name="Pisabarro A."/>
            <person name="Eastwood D.C."/>
            <person name="Martin F."/>
            <person name="Cullen D."/>
            <person name="Grigoriev I.V."/>
            <person name="Hibbett D.S."/>
        </authorList>
    </citation>
    <scope>NUCLEOTIDE SEQUENCE</scope>
    <source>
        <strain evidence="3">FP-58527</strain>
    </source>
</reference>
<evidence type="ECO:0000313" key="3">
    <source>
        <dbReference type="Proteomes" id="UP000015241"/>
    </source>
</evidence>
<dbReference type="eggNOG" id="KOG1183">
    <property type="taxonomic scope" value="Eukaryota"/>
</dbReference>
<feature type="transmembrane region" description="Helical" evidence="1">
    <location>
        <begin position="359"/>
        <end position="383"/>
    </location>
</feature>
<dbReference type="InParanoid" id="S8FM08"/>
<dbReference type="Proteomes" id="UP000015241">
    <property type="component" value="Unassembled WGS sequence"/>
</dbReference>
<dbReference type="HOGENOM" id="CLU_007914_0_0_1"/>
<keyword evidence="3" id="KW-1185">Reference proteome</keyword>
<feature type="transmembrane region" description="Helical" evidence="1">
    <location>
        <begin position="249"/>
        <end position="269"/>
    </location>
</feature>
<gene>
    <name evidence="2" type="ORF">FOMPIDRAFT_1160536</name>
</gene>
<dbReference type="InterPro" id="IPR007720">
    <property type="entry name" value="PigQ/GPI1"/>
</dbReference>
<protein>
    <recommendedName>
        <fullName evidence="4">Gpi1-domain-containing protein</fullName>
    </recommendedName>
</protein>
<proteinExistence type="predicted"/>
<sequence length="475" mass="53446">MQFYSFDSRMLDILPSQTTKKHSSRRVLPADLSMRHDFTRPPMPSYPTLDGAVLKHINASHAVSTFIDEALRRIPQRDLQPVSVTHADVLTESSAVRSPQTQTVGNTLRGLLAPFRDLSTTIEQLDVRCEQAFFLISYGPSIVGWNKPRPIDSISQYVKFYNCVWLVLNDIIIGVAFGSFLCENCHVLGNLLESLTQYYLVECMQRALLWLNSWPAGLKLNTELSQFYCHSLLAAITIWGRVLQNMGPYYPALFWIVGASGSCGMAMVVSLLSDIISLFTLHLHVCYVLSATAFRHELNLAGSLWNLFRGKRFNVLRNRLDSWDYDIDQLLLGTILFTLVAFLYPTVLTYYALFASMHLAVIVVHGLLDTVSALLNHFPLFALMLRIKDPMRLPGHLVFKRLPSGSLLLENEPAPLSSVFAHYGQLLARLLSHYHPVRLLGLLVSGRILTLIPRSAIRFSMIPVRGGDGHVESPH</sequence>
<dbReference type="AlphaFoldDB" id="S8FM08"/>
<keyword evidence="1" id="KW-1133">Transmembrane helix</keyword>
<dbReference type="PANTHER" id="PTHR21329">
    <property type="entry name" value="PHOSPHATIDYLINOSITOL N-ACETYLGLUCOSAMINYLTRANSFERASE SUBUNIT Q-RELATED"/>
    <property type="match status" value="1"/>
</dbReference>
<evidence type="ECO:0000256" key="1">
    <source>
        <dbReference type="SAM" id="Phobius"/>
    </source>
</evidence>
<evidence type="ECO:0008006" key="4">
    <source>
        <dbReference type="Google" id="ProtNLM"/>
    </source>
</evidence>
<accession>S8FM08</accession>
<organism evidence="2 3">
    <name type="scientific">Fomitopsis schrenkii</name>
    <name type="common">Brown rot fungus</name>
    <dbReference type="NCBI Taxonomy" id="2126942"/>
    <lineage>
        <taxon>Eukaryota</taxon>
        <taxon>Fungi</taxon>
        <taxon>Dikarya</taxon>
        <taxon>Basidiomycota</taxon>
        <taxon>Agaricomycotina</taxon>
        <taxon>Agaricomycetes</taxon>
        <taxon>Polyporales</taxon>
        <taxon>Fomitopsis</taxon>
    </lineage>
</organism>
<dbReference type="Pfam" id="PF05024">
    <property type="entry name" value="Gpi1"/>
    <property type="match status" value="1"/>
</dbReference>
<feature type="transmembrane region" description="Helical" evidence="1">
    <location>
        <begin position="330"/>
        <end position="353"/>
    </location>
</feature>
<dbReference type="PANTHER" id="PTHR21329:SF3">
    <property type="entry name" value="PHOSPHATIDYLINOSITOL N-ACETYLGLUCOSAMINYLTRANSFERASE SUBUNIT Q"/>
    <property type="match status" value="1"/>
</dbReference>
<evidence type="ECO:0000313" key="2">
    <source>
        <dbReference type="EMBL" id="EPT02371.1"/>
    </source>
</evidence>
<dbReference type="GO" id="GO:0006506">
    <property type="term" value="P:GPI anchor biosynthetic process"/>
    <property type="evidence" value="ECO:0007669"/>
    <property type="project" value="InterPro"/>
</dbReference>
<dbReference type="OrthoDB" id="70250at2759"/>